<dbReference type="SUPFAM" id="SSF49401">
    <property type="entry name" value="Bacterial adhesins"/>
    <property type="match status" value="1"/>
</dbReference>
<keyword evidence="7" id="KW-1133">Transmembrane helix</keyword>
<organism evidence="10">
    <name type="scientific">Schaalia odontolytica</name>
    <dbReference type="NCBI Taxonomy" id="1660"/>
    <lineage>
        <taxon>Bacteria</taxon>
        <taxon>Bacillati</taxon>
        <taxon>Actinomycetota</taxon>
        <taxon>Actinomycetes</taxon>
        <taxon>Actinomycetales</taxon>
        <taxon>Actinomycetaceae</taxon>
        <taxon>Schaalia</taxon>
    </lineage>
</organism>
<evidence type="ECO:0000256" key="8">
    <source>
        <dbReference type="SAM" id="SignalP"/>
    </source>
</evidence>
<keyword evidence="7" id="KW-0472">Membrane</keyword>
<comment type="subcellular location">
    <subcellularLocation>
        <location evidence="1">Secreted</location>
        <location evidence="1">Cell wall</location>
        <topology evidence="1">Peptidoglycan-anchor</topology>
    </subcellularLocation>
</comment>
<evidence type="ECO:0000256" key="5">
    <source>
        <dbReference type="ARBA" id="ARBA00023088"/>
    </source>
</evidence>
<evidence type="ECO:0000256" key="1">
    <source>
        <dbReference type="ARBA" id="ARBA00004168"/>
    </source>
</evidence>
<dbReference type="InterPro" id="IPR011252">
    <property type="entry name" value="Fibrogen-bd_dom1"/>
</dbReference>
<evidence type="ECO:0000256" key="6">
    <source>
        <dbReference type="SAM" id="MobiDB-lite"/>
    </source>
</evidence>
<feature type="signal peptide" evidence="8">
    <location>
        <begin position="1"/>
        <end position="33"/>
    </location>
</feature>
<evidence type="ECO:0000256" key="2">
    <source>
        <dbReference type="ARBA" id="ARBA00022512"/>
    </source>
</evidence>
<dbReference type="GO" id="GO:0007155">
    <property type="term" value="P:cell adhesion"/>
    <property type="evidence" value="ECO:0007669"/>
    <property type="project" value="InterPro"/>
</dbReference>
<name>A0A6N2R6W7_9ACTO</name>
<evidence type="ECO:0000256" key="7">
    <source>
        <dbReference type="SAM" id="Phobius"/>
    </source>
</evidence>
<evidence type="ECO:0000313" key="10">
    <source>
        <dbReference type="EMBL" id="VYS76009.1"/>
    </source>
</evidence>
<dbReference type="InterPro" id="IPR041171">
    <property type="entry name" value="SDR_Ig"/>
</dbReference>
<evidence type="ECO:0000256" key="4">
    <source>
        <dbReference type="ARBA" id="ARBA00022729"/>
    </source>
</evidence>
<protein>
    <recommendedName>
        <fullName evidence="9">SDR-like Ig domain-containing protein</fullName>
    </recommendedName>
</protein>
<dbReference type="Gene3D" id="2.60.40.1280">
    <property type="match status" value="1"/>
</dbReference>
<accession>A0A6N2R6W7</accession>
<dbReference type="EMBL" id="CACRSM010000002">
    <property type="protein sequence ID" value="VYS76009.1"/>
    <property type="molecule type" value="Genomic_DNA"/>
</dbReference>
<reference evidence="10" key="1">
    <citation type="submission" date="2019-11" db="EMBL/GenBank/DDBJ databases">
        <authorList>
            <person name="Feng L."/>
        </authorList>
    </citation>
    <scope>NUCLEOTIDE SEQUENCE</scope>
    <source>
        <strain evidence="10">AodontolyticusLFYP35</strain>
    </source>
</reference>
<dbReference type="AlphaFoldDB" id="A0A6N2R6W7"/>
<keyword evidence="2" id="KW-0134">Cell wall</keyword>
<keyword evidence="4 8" id="KW-0732">Signal</keyword>
<feature type="region of interest" description="Disordered" evidence="6">
    <location>
        <begin position="354"/>
        <end position="403"/>
    </location>
</feature>
<dbReference type="PROSITE" id="PS51318">
    <property type="entry name" value="TAT"/>
    <property type="match status" value="1"/>
</dbReference>
<feature type="transmembrane region" description="Helical" evidence="7">
    <location>
        <begin position="405"/>
        <end position="426"/>
    </location>
</feature>
<feature type="chain" id="PRO_5039191275" description="SDR-like Ig domain-containing protein" evidence="8">
    <location>
        <begin position="34"/>
        <end position="432"/>
    </location>
</feature>
<dbReference type="InterPro" id="IPR008966">
    <property type="entry name" value="Adhesion_dom_sf"/>
</dbReference>
<proteinExistence type="predicted"/>
<keyword evidence="3" id="KW-0964">Secreted</keyword>
<feature type="domain" description="SDR-like Ig" evidence="9">
    <location>
        <begin position="66"/>
        <end position="156"/>
    </location>
</feature>
<keyword evidence="7" id="KW-0812">Transmembrane</keyword>
<keyword evidence="5" id="KW-0572">Peptidoglycan-anchor</keyword>
<dbReference type="InterPro" id="IPR006311">
    <property type="entry name" value="TAT_signal"/>
</dbReference>
<sequence>MNNEATRAQLRRVPLAGALTVALLGAGALSVFAPTAPAASAAEVNGIITSASVRNEFSPNGPNRLWDSFSADLTFDTTGKSVKQGDTLTIDLPAELRTRNATFDVTDKKTGGVALNCTVPFGLGQTVTCTFTDYVNTHVNAKGDIHVRADMASTTTNASLTFKINHKVEIKADIPNGNVVVNKESWVPPSPWKYGWQLHDGHSERFTWEIHIPAKSIQAPVISVTDTFDTSHGGYKLFNDPSSDPNAWQRTRLLKWNSTEAYKKDPYHEHPSSRVKVGEAINGGTFTLTETSTGFVATFPNSNDDAIYELKYYTELKSPEGLKIGNSFNNTADVNGLTAKKEIEVETVGWGNVEGQLRTTPPTPTVTTPPATTVTPSPSVSTTEATPSPSTSTTPSPKTPLARTGAMTAPAIGLGVLGLALGAALMRRRQQA</sequence>
<gene>
    <name evidence="10" type="ORF">AOLFYP35_00174</name>
</gene>
<dbReference type="Pfam" id="PF17961">
    <property type="entry name" value="Big_8"/>
    <property type="match status" value="1"/>
</dbReference>
<evidence type="ECO:0000256" key="3">
    <source>
        <dbReference type="ARBA" id="ARBA00022525"/>
    </source>
</evidence>
<evidence type="ECO:0000259" key="9">
    <source>
        <dbReference type="Pfam" id="PF17961"/>
    </source>
</evidence>
<feature type="compositionally biased region" description="Low complexity" evidence="6">
    <location>
        <begin position="365"/>
        <end position="400"/>
    </location>
</feature>